<reference evidence="2" key="2">
    <citation type="submission" date="2020-05" db="UniProtKB">
        <authorList>
            <consortium name="EnsemblMetazoa"/>
        </authorList>
    </citation>
    <scope>IDENTIFICATION</scope>
    <source>
        <strain evidence="2">IAEA</strain>
    </source>
</reference>
<evidence type="ECO:0000313" key="3">
    <source>
        <dbReference type="Proteomes" id="UP000092460"/>
    </source>
</evidence>
<keyword evidence="3" id="KW-1185">Reference proteome</keyword>
<dbReference type="AlphaFoldDB" id="A0A1B0BAH8"/>
<protein>
    <submittedName>
        <fullName evidence="2">Uncharacterized protein</fullName>
    </submittedName>
</protein>
<sequence>MSFAVDDDVLANIKVQEDSDNEVFGAVFAEGEKLKDDFLDPIELQRKCENFCEDPLQHEEKIDGKPKKPSKILWSKEPGNTILNDLPDYQPSGKGPAKNVFSPVEA</sequence>
<dbReference type="STRING" id="67801.A0A1B0BAH8"/>
<accession>A0A1B0BAH8</accession>
<dbReference type="EMBL" id="JXJN01011008">
    <property type="status" value="NOT_ANNOTATED_CDS"/>
    <property type="molecule type" value="Genomic_DNA"/>
</dbReference>
<feature type="region of interest" description="Disordered" evidence="1">
    <location>
        <begin position="77"/>
        <end position="106"/>
    </location>
</feature>
<evidence type="ECO:0000256" key="1">
    <source>
        <dbReference type="SAM" id="MobiDB-lite"/>
    </source>
</evidence>
<dbReference type="EnsemblMetazoa" id="GPPI023959-RA">
    <property type="protein sequence ID" value="GPPI023959-PA"/>
    <property type="gene ID" value="GPPI023959"/>
</dbReference>
<organism evidence="2 3">
    <name type="scientific">Glossina palpalis gambiensis</name>
    <dbReference type="NCBI Taxonomy" id="67801"/>
    <lineage>
        <taxon>Eukaryota</taxon>
        <taxon>Metazoa</taxon>
        <taxon>Ecdysozoa</taxon>
        <taxon>Arthropoda</taxon>
        <taxon>Hexapoda</taxon>
        <taxon>Insecta</taxon>
        <taxon>Pterygota</taxon>
        <taxon>Neoptera</taxon>
        <taxon>Endopterygota</taxon>
        <taxon>Diptera</taxon>
        <taxon>Brachycera</taxon>
        <taxon>Muscomorpha</taxon>
        <taxon>Hippoboscoidea</taxon>
        <taxon>Glossinidae</taxon>
        <taxon>Glossina</taxon>
    </lineage>
</organism>
<proteinExistence type="predicted"/>
<dbReference type="Proteomes" id="UP000092460">
    <property type="component" value="Unassembled WGS sequence"/>
</dbReference>
<name>A0A1B0BAH8_9MUSC</name>
<reference evidence="3" key="1">
    <citation type="submission" date="2015-01" db="EMBL/GenBank/DDBJ databases">
        <authorList>
            <person name="Aksoy S."/>
            <person name="Warren W."/>
            <person name="Wilson R.K."/>
        </authorList>
    </citation>
    <scope>NUCLEOTIDE SEQUENCE [LARGE SCALE GENOMIC DNA]</scope>
    <source>
        <strain evidence="3">IAEA</strain>
    </source>
</reference>
<evidence type="ECO:0000313" key="2">
    <source>
        <dbReference type="EnsemblMetazoa" id="GPPI023959-PA"/>
    </source>
</evidence>
<dbReference type="VEuPathDB" id="VectorBase:GPPI023959"/>